<proteinExistence type="predicted"/>
<dbReference type="Pfam" id="PF00067">
    <property type="entry name" value="p450"/>
    <property type="match status" value="1"/>
</dbReference>
<dbReference type="GO" id="GO:0016705">
    <property type="term" value="F:oxidoreductase activity, acting on paired donors, with incorporation or reduction of molecular oxygen"/>
    <property type="evidence" value="ECO:0007669"/>
    <property type="project" value="InterPro"/>
</dbReference>
<dbReference type="SUPFAM" id="SSF48264">
    <property type="entry name" value="Cytochrome P450"/>
    <property type="match status" value="1"/>
</dbReference>
<dbReference type="InterPro" id="IPR001128">
    <property type="entry name" value="Cyt_P450"/>
</dbReference>
<organism evidence="6 7">
    <name type="scientific">Paspalum notatum var. saurae</name>
    <dbReference type="NCBI Taxonomy" id="547442"/>
    <lineage>
        <taxon>Eukaryota</taxon>
        <taxon>Viridiplantae</taxon>
        <taxon>Streptophyta</taxon>
        <taxon>Embryophyta</taxon>
        <taxon>Tracheophyta</taxon>
        <taxon>Spermatophyta</taxon>
        <taxon>Magnoliopsida</taxon>
        <taxon>Liliopsida</taxon>
        <taxon>Poales</taxon>
        <taxon>Poaceae</taxon>
        <taxon>PACMAD clade</taxon>
        <taxon>Panicoideae</taxon>
        <taxon>Andropogonodae</taxon>
        <taxon>Paspaleae</taxon>
        <taxon>Paspalinae</taxon>
        <taxon>Paspalum</taxon>
    </lineage>
</organism>
<dbReference type="InterPro" id="IPR036396">
    <property type="entry name" value="Cyt_P450_sf"/>
</dbReference>
<protein>
    <recommendedName>
        <fullName evidence="8">Cytochrome P450</fullName>
    </recommendedName>
</protein>
<gene>
    <name evidence="6" type="ORF">U9M48_001604</name>
</gene>
<evidence type="ECO:0000256" key="4">
    <source>
        <dbReference type="ARBA" id="ARBA00023004"/>
    </source>
</evidence>
<keyword evidence="2" id="KW-0479">Metal-binding</keyword>
<dbReference type="PANTHER" id="PTHR47947:SF9">
    <property type="entry name" value="CYTOCHROME P450 CYP81L6"/>
    <property type="match status" value="1"/>
</dbReference>
<keyword evidence="3" id="KW-0560">Oxidoreductase</keyword>
<dbReference type="GO" id="GO:0020037">
    <property type="term" value="F:heme binding"/>
    <property type="evidence" value="ECO:0007669"/>
    <property type="project" value="InterPro"/>
</dbReference>
<sequence>MYTVSVFATIFLPPLVVLVLVQIFRRLWRRTGHVRTPPEPTAIPVVGHLHLLLKQPLHRTLADRHGDVFCLRFSASTQQSSSSAAKLCLGELDTAFGDWPRLPSGEILSYDWSTMGHANCGPFWRQVRRTTTEEILSAERVKYFADVHEQQARAMARRLFHVTIASGGRALVDVKSRFTDMLLNVLLDMIRMRTGDEQDETKEVGEESSLSKCFMAIAETIELTLTPWDFLPALLARWLDVGGMGRRLQRLQEDRTRFLQRLVEQHKAAEKATQATRRSTMIQALLELQEKDPEAYAQISSSTRSSALEAGILSSEYTTEWAMTLLLNHSHVMNKVRDEIDDCVGESKRLLEATDVPKLPYLRCIILEALRLYPVVPLLVPRESSADCTVNGFHIPKGTILLVNEFVIHRDPST</sequence>
<reference evidence="6 7" key="1">
    <citation type="submission" date="2024-02" db="EMBL/GenBank/DDBJ databases">
        <title>High-quality chromosome-scale genome assembly of Pensacola bahiagrass (Paspalum notatum Flugge var. saurae).</title>
        <authorList>
            <person name="Vega J.M."/>
            <person name="Podio M."/>
            <person name="Orjuela J."/>
            <person name="Siena L.A."/>
            <person name="Pessino S.C."/>
            <person name="Combes M.C."/>
            <person name="Mariac C."/>
            <person name="Albertini E."/>
            <person name="Pupilli F."/>
            <person name="Ortiz J.P.A."/>
            <person name="Leblanc O."/>
        </authorList>
    </citation>
    <scope>NUCLEOTIDE SEQUENCE [LARGE SCALE GENOMIC DNA]</scope>
    <source>
        <strain evidence="6">R1</strain>
        <tissue evidence="6">Leaf</tissue>
    </source>
</reference>
<feature type="transmembrane region" description="Helical" evidence="5">
    <location>
        <begin position="6"/>
        <end position="24"/>
    </location>
</feature>
<dbReference type="InterPro" id="IPR050651">
    <property type="entry name" value="Plant_Cytochrome_P450_Monoox"/>
</dbReference>
<keyword evidence="4" id="KW-0408">Iron</keyword>
<evidence type="ECO:0000256" key="3">
    <source>
        <dbReference type="ARBA" id="ARBA00023002"/>
    </source>
</evidence>
<accession>A0AAQ3PPR2</accession>
<name>A0AAQ3PPR2_PASNO</name>
<dbReference type="Proteomes" id="UP001341281">
    <property type="component" value="Chromosome 01"/>
</dbReference>
<dbReference type="EMBL" id="CP144745">
    <property type="protein sequence ID" value="WVZ50344.1"/>
    <property type="molecule type" value="Genomic_DNA"/>
</dbReference>
<dbReference type="PRINTS" id="PR00463">
    <property type="entry name" value="EP450I"/>
</dbReference>
<evidence type="ECO:0000256" key="5">
    <source>
        <dbReference type="SAM" id="Phobius"/>
    </source>
</evidence>
<keyword evidence="1" id="KW-0349">Heme</keyword>
<keyword evidence="5" id="KW-1133">Transmembrane helix</keyword>
<keyword evidence="7" id="KW-1185">Reference proteome</keyword>
<keyword evidence="5" id="KW-0812">Transmembrane</keyword>
<dbReference type="GO" id="GO:0005506">
    <property type="term" value="F:iron ion binding"/>
    <property type="evidence" value="ECO:0007669"/>
    <property type="project" value="InterPro"/>
</dbReference>
<evidence type="ECO:0000313" key="7">
    <source>
        <dbReference type="Proteomes" id="UP001341281"/>
    </source>
</evidence>
<dbReference type="GO" id="GO:0004497">
    <property type="term" value="F:monooxygenase activity"/>
    <property type="evidence" value="ECO:0007669"/>
    <property type="project" value="InterPro"/>
</dbReference>
<keyword evidence="5" id="KW-0472">Membrane</keyword>
<evidence type="ECO:0000256" key="1">
    <source>
        <dbReference type="ARBA" id="ARBA00022617"/>
    </source>
</evidence>
<evidence type="ECO:0008006" key="8">
    <source>
        <dbReference type="Google" id="ProtNLM"/>
    </source>
</evidence>
<dbReference type="PANTHER" id="PTHR47947">
    <property type="entry name" value="CYTOCHROME P450 82C3-RELATED"/>
    <property type="match status" value="1"/>
</dbReference>
<dbReference type="AlphaFoldDB" id="A0AAQ3PPR2"/>
<dbReference type="InterPro" id="IPR002401">
    <property type="entry name" value="Cyt_P450_E_grp-I"/>
</dbReference>
<evidence type="ECO:0000313" key="6">
    <source>
        <dbReference type="EMBL" id="WVZ50344.1"/>
    </source>
</evidence>
<dbReference type="Gene3D" id="1.10.630.10">
    <property type="entry name" value="Cytochrome P450"/>
    <property type="match status" value="1"/>
</dbReference>
<evidence type="ECO:0000256" key="2">
    <source>
        <dbReference type="ARBA" id="ARBA00022723"/>
    </source>
</evidence>